<accession>A0A6N6JA65</accession>
<evidence type="ECO:0000259" key="1">
    <source>
        <dbReference type="Pfam" id="PF08241"/>
    </source>
</evidence>
<dbReference type="GO" id="GO:0008757">
    <property type="term" value="F:S-adenosylmethionine-dependent methyltransferase activity"/>
    <property type="evidence" value="ECO:0007669"/>
    <property type="project" value="InterPro"/>
</dbReference>
<dbReference type="PANTHER" id="PTHR43591">
    <property type="entry name" value="METHYLTRANSFERASE"/>
    <property type="match status" value="1"/>
</dbReference>
<reference evidence="2 3" key="1">
    <citation type="submission" date="2019-12" db="EMBL/GenBank/DDBJ databases">
        <title>Litoreibacter badius sp. nov., a novel bacteriochlorophyll a-containing bacterium in the genus Litoreibacter.</title>
        <authorList>
            <person name="Kanamuro M."/>
            <person name="Takabe Y."/>
            <person name="Mori K."/>
            <person name="Takaichi S."/>
            <person name="Hanada S."/>
        </authorList>
    </citation>
    <scope>NUCLEOTIDE SEQUENCE [LARGE SCALE GENOMIC DNA]</scope>
    <source>
        <strain evidence="2 3">K6</strain>
    </source>
</reference>
<sequence>MLAATPISDGVDLYDKLAPRYDKLHHRWLRHAGGEAQAALEGLVRALATPNSNFLDAGCGTGKLARSLIAEGMRPSLMTLLDPSAAMLARCADIPVPKIRGRLESLPFEDGAFDLVTCVWALETVPDPLLALVELCRVVRPGGALCLAFCADEPARGLADRLMRQALLFRGTGRFLSRSRLVRAIESFGDLEVRAVPSHGPASTLLVKRSGATSRAPW</sequence>
<dbReference type="SUPFAM" id="SSF53335">
    <property type="entry name" value="S-adenosyl-L-methionine-dependent methyltransferases"/>
    <property type="match status" value="1"/>
</dbReference>
<dbReference type="InterPro" id="IPR029063">
    <property type="entry name" value="SAM-dependent_MTases_sf"/>
</dbReference>
<evidence type="ECO:0000313" key="3">
    <source>
        <dbReference type="Proteomes" id="UP000436822"/>
    </source>
</evidence>
<proteinExistence type="predicted"/>
<dbReference type="EMBL" id="BLJE01000001">
    <property type="protein sequence ID" value="GFE63123.1"/>
    <property type="molecule type" value="Genomic_DNA"/>
</dbReference>
<comment type="caution">
    <text evidence="2">The sequence shown here is derived from an EMBL/GenBank/DDBJ whole genome shotgun (WGS) entry which is preliminary data.</text>
</comment>
<dbReference type="AlphaFoldDB" id="A0A6N6JA65"/>
<feature type="domain" description="Methyltransferase type 11" evidence="1">
    <location>
        <begin position="55"/>
        <end position="146"/>
    </location>
</feature>
<dbReference type="InterPro" id="IPR013216">
    <property type="entry name" value="Methyltransf_11"/>
</dbReference>
<dbReference type="Proteomes" id="UP000436822">
    <property type="component" value="Unassembled WGS sequence"/>
</dbReference>
<dbReference type="Gene3D" id="3.40.50.150">
    <property type="entry name" value="Vaccinia Virus protein VP39"/>
    <property type="match status" value="1"/>
</dbReference>
<name>A0A6N6JA65_9RHOB</name>
<dbReference type="OrthoDB" id="9803855at2"/>
<dbReference type="Pfam" id="PF08241">
    <property type="entry name" value="Methyltransf_11"/>
    <property type="match status" value="1"/>
</dbReference>
<evidence type="ECO:0000313" key="2">
    <source>
        <dbReference type="EMBL" id="GFE63123.1"/>
    </source>
</evidence>
<protein>
    <recommendedName>
        <fullName evidence="1">Methyltransferase type 11 domain-containing protein</fullName>
    </recommendedName>
</protein>
<dbReference type="CDD" id="cd02440">
    <property type="entry name" value="AdoMet_MTases"/>
    <property type="match status" value="1"/>
</dbReference>
<gene>
    <name evidence="2" type="ORF">KIN_01970</name>
</gene>
<keyword evidence="3" id="KW-1185">Reference proteome</keyword>
<organism evidence="2 3">
    <name type="scientific">Litoreibacter roseus</name>
    <dbReference type="NCBI Taxonomy" id="2601869"/>
    <lineage>
        <taxon>Bacteria</taxon>
        <taxon>Pseudomonadati</taxon>
        <taxon>Pseudomonadota</taxon>
        <taxon>Alphaproteobacteria</taxon>
        <taxon>Rhodobacterales</taxon>
        <taxon>Roseobacteraceae</taxon>
        <taxon>Litoreibacter</taxon>
    </lineage>
</organism>